<dbReference type="RefSeq" id="XP_003871960.1">
    <property type="nucleotide sequence ID" value="XM_003871911.1"/>
</dbReference>
<feature type="region of interest" description="Disordered" evidence="1">
    <location>
        <begin position="1700"/>
        <end position="1732"/>
    </location>
</feature>
<organism evidence="2 3">
    <name type="scientific">Leishmania mexicana (strain MHOM/GT/2001/U1103)</name>
    <dbReference type="NCBI Taxonomy" id="929439"/>
    <lineage>
        <taxon>Eukaryota</taxon>
        <taxon>Discoba</taxon>
        <taxon>Euglenozoa</taxon>
        <taxon>Kinetoplastea</taxon>
        <taxon>Metakinetoplastina</taxon>
        <taxon>Trypanosomatida</taxon>
        <taxon>Trypanosomatidae</taxon>
        <taxon>Leishmaniinae</taxon>
        <taxon>Leishmania</taxon>
    </lineage>
</organism>
<feature type="compositionally biased region" description="Low complexity" evidence="1">
    <location>
        <begin position="357"/>
        <end position="385"/>
    </location>
</feature>
<feature type="compositionally biased region" description="Low complexity" evidence="1">
    <location>
        <begin position="1282"/>
        <end position="1294"/>
    </location>
</feature>
<dbReference type="Proteomes" id="UP000007259">
    <property type="component" value="Chromosome 5"/>
</dbReference>
<feature type="compositionally biased region" description="Low complexity" evidence="1">
    <location>
        <begin position="467"/>
        <end position="477"/>
    </location>
</feature>
<feature type="compositionally biased region" description="Polar residues" evidence="1">
    <location>
        <begin position="1348"/>
        <end position="1357"/>
    </location>
</feature>
<dbReference type="VEuPathDB" id="TriTrypDB:LmxM.05.0700"/>
<accession>E9AKH6</accession>
<proteinExistence type="predicted"/>
<dbReference type="PhylomeDB" id="E9AKH6"/>
<feature type="compositionally biased region" description="Basic and acidic residues" evidence="1">
    <location>
        <begin position="593"/>
        <end position="602"/>
    </location>
</feature>
<dbReference type="GeneID" id="13453087"/>
<feature type="compositionally biased region" description="Low complexity" evidence="1">
    <location>
        <begin position="681"/>
        <end position="694"/>
    </location>
</feature>
<feature type="region of interest" description="Disordered" evidence="1">
    <location>
        <begin position="1335"/>
        <end position="1367"/>
    </location>
</feature>
<feature type="compositionally biased region" description="Pro residues" evidence="1">
    <location>
        <begin position="308"/>
        <end position="317"/>
    </location>
</feature>
<sequence>MPLPPGAHLMKGPYPFGGGRGAPGLMGLPAAAVPPGFRGKRPPGQMLMMAGNQKMLVPPPSSSAAGVGHSLATSQPLSRPTSPGTMTAQPGAPGRGPIGPPHSSPQFAFVSGKKIMMPPGVKLPAGGPGPSHAPGAAASAAPPRAVMQSKMMMPPGPGWEANRQPSPTTSPPPGVMGRGGSSPSPLRVNPGQSPVRPPMPSPSPPPPPTRAAAASASGNKSHKFDPVRSLTNALSSLRPGSTSDRERENERLRREAAALQQRLQTPPGLGARERGVDSGPAGPRSSSRTALMPTSRSLPHPAGQSPPRKQPPMPPPQLMGNAKMMVGQPPVSLRGKSPTPMNPSTSGNPSGGGGGAAAAAAAAPAPAPASSTMRMPPGQFMAMKGRPGGGGVVAGAKKAIMGLPPPGAARSTATASPPAVRLAPSPQQLLQHPSPAGPRLVKGVVGPPPPHERLIPPPSQQQSHYGSTSPPAASLPSPSLPATPPPAAAAATNALRVPSSTVLKEGQMPEAGVRSPGHGLRRLGESSEDSDSSGGDGGGGGGGGGGAHHGAQVGATSHSHGPGHLRTKSLVKDTDGTVDSARAQKSAADDEDTALHEDDKTQQPRPSSSPPRHEAARETRDRSHHRGDGDRNDGAHHSTGAITSTSASPGAGAAATSRSSSSAHRDGNDKASAPTILQPVRQTATTAARSAAAAAKRRQEEEEHRRREAAGKNALASKKLRSSRSKSAPCAEHASRPQPAAAAGAAREPPSPQEEEDNTQKPSSVERSIHSIVSTTSYRAPLSPSDSSTSTLGEQKSPRTPARGRGRAGGGGDGFAASPGSPPTRSGKRTGKATHLDLSDMRKSGQWQRQSRSIRSRLRSRSTNARRSTGRGCSGNDSDADDEEDADSGSEKLTSSDLYRLAKLLRDGNAGLMGADIDDRKRSSRRRRSHHRGDSGSDGGSEADSSDDGSWGLQRRGRRRRQHSTAKRRSTLPLTTVGIPWRYAGTRRSLEPFASPPRVRRPLGYINVGGGRYARVGGSPYTLPQSRPRATSVGAVPLGTTNTRALVRDAGAYGSYPPLSGERNRWTSALLAAFRNAAVTEVQRSALLDSQQASSARGGGGAAALYYGSQQGQRFGARRSPPYPHTRDGRSASGGGLDDTMSSAADSQHPYCVSTSAPLSAAPSMAPLRRGAAAVYEQNEQERGRPSPLSGSLRWAAAQPYSIPSQLLSSTSTAAVTEPVGLLSLDKDKVDPAVEPNTHGTAAAAVNDAAAPARVASLRRSNFSDQLHGLLPLTSSSAEATRAAAAATRPRSISGADTASVSAAGCGEGEAKSAAAPASSSLIPTFMSSTLSAPPWERAWSRGPGNHLRTSSPSTQKQRQEEQRYIQQSESCNAANNLRPFGSAAAAAAAATAHAGRHTSDAKPDASCSPSREEPVYLSKATVARLCTPRQRRGSLGASAATAISPISRLSHGGADGISSVTAQTCSKWLDEIIDSATVTATGVRAGGGAGGGREHAASAANGIPVVDLRREFKPRIADGGTDGRGGPSSVRAAPPSLHDGGTTDYTQEFTGSRARPHVPGISFKYMIGARSATGSPPRTGGKASATGGGAVNVKTVNGVSDGLPFSAYSSIRIHNPARKSPWALAPEREGLKVLPGQPALSRRRRIPVDDNAAAENGAADSELGVHEADDARHCARGATRTVVEEVHLDEHRRPYLIVRPVPSSEEGEAQRAAVERLSRPKPVYRRANDPA</sequence>
<feature type="compositionally biased region" description="Basic and acidic residues" evidence="1">
    <location>
        <begin position="243"/>
        <end position="256"/>
    </location>
</feature>
<feature type="compositionally biased region" description="Basic residues" evidence="1">
    <location>
        <begin position="955"/>
        <end position="970"/>
    </location>
</feature>
<feature type="compositionally biased region" description="Low complexity" evidence="1">
    <location>
        <begin position="400"/>
        <end position="434"/>
    </location>
</feature>
<dbReference type="PANTHER" id="PTHR45725:SF18">
    <property type="entry name" value="ORC1-LIKE AAA ATPASE DOMAIN-CONTAINING PROTEIN"/>
    <property type="match status" value="1"/>
</dbReference>
<feature type="compositionally biased region" description="Polar residues" evidence="1">
    <location>
        <begin position="229"/>
        <end position="242"/>
    </location>
</feature>
<feature type="compositionally biased region" description="Pro residues" evidence="1">
    <location>
        <begin position="195"/>
        <end position="209"/>
    </location>
</feature>
<evidence type="ECO:0000256" key="1">
    <source>
        <dbReference type="SAM" id="MobiDB-lite"/>
    </source>
</evidence>
<feature type="compositionally biased region" description="Low complexity" evidence="1">
    <location>
        <begin position="337"/>
        <end position="348"/>
    </location>
</feature>
<feature type="region of interest" description="Disordered" evidence="1">
    <location>
        <begin position="1516"/>
        <end position="1555"/>
    </location>
</feature>
<feature type="compositionally biased region" description="Basic and acidic residues" evidence="1">
    <location>
        <begin position="697"/>
        <end position="710"/>
    </location>
</feature>
<feature type="compositionally biased region" description="Basic and acidic residues" evidence="1">
    <location>
        <begin position="611"/>
        <end position="636"/>
    </location>
</feature>
<evidence type="ECO:0000313" key="3">
    <source>
        <dbReference type="Proteomes" id="UP000007259"/>
    </source>
</evidence>
<keyword evidence="3" id="KW-1185">Reference proteome</keyword>
<dbReference type="EMBL" id="FR799558">
    <property type="protein sequence ID" value="CBZ23427.1"/>
    <property type="molecule type" value="Genomic_DNA"/>
</dbReference>
<feature type="region of interest" description="Disordered" evidence="1">
    <location>
        <begin position="1282"/>
        <end position="1303"/>
    </location>
</feature>
<dbReference type="OrthoDB" id="249905at2759"/>
<evidence type="ECO:0000313" key="2">
    <source>
        <dbReference type="EMBL" id="CBZ23427.1"/>
    </source>
</evidence>
<gene>
    <name evidence="2" type="ORF">LMXM_05_0700</name>
</gene>
<feature type="compositionally biased region" description="Low complexity" evidence="1">
    <location>
        <begin position="637"/>
        <end position="662"/>
    </location>
</feature>
<feature type="region of interest" description="Disordered" evidence="1">
    <location>
        <begin position="1110"/>
        <end position="1151"/>
    </location>
</feature>
<dbReference type="InterPro" id="IPR051425">
    <property type="entry name" value="Formin_Homology"/>
</dbReference>
<feature type="compositionally biased region" description="Basic and acidic residues" evidence="1">
    <location>
        <begin position="834"/>
        <end position="843"/>
    </location>
</feature>
<name>E9AKH6_LEIMU</name>
<reference evidence="2 3" key="1">
    <citation type="journal article" date="2011" name="Genome Res.">
        <title>Chromosome and gene copy number variation allow major structural change between species and strains of Leishmania.</title>
        <authorList>
            <person name="Rogers M.B."/>
            <person name="Hilley J.D."/>
            <person name="Dickens N.J."/>
            <person name="Wilkes J."/>
            <person name="Bates P.A."/>
            <person name="Depledge D.P."/>
            <person name="Harris D."/>
            <person name="Her Y."/>
            <person name="Herzyk P."/>
            <person name="Imamura H."/>
            <person name="Otto T.D."/>
            <person name="Sanders M."/>
            <person name="Seeger K."/>
            <person name="Dujardin J.C."/>
            <person name="Berriman M."/>
            <person name="Smith D.F."/>
            <person name="Hertz-Fowler C."/>
            <person name="Mottram J.C."/>
        </authorList>
    </citation>
    <scope>NUCLEOTIDE SEQUENCE [LARGE SCALE GENOMIC DNA]</scope>
    <source>
        <strain evidence="2 3">MHOM/GT/2001/U1103</strain>
    </source>
</reference>
<feature type="compositionally biased region" description="Acidic residues" evidence="1">
    <location>
        <begin position="878"/>
        <end position="888"/>
    </location>
</feature>
<protein>
    <submittedName>
        <fullName evidence="2">Uncharacterized protein</fullName>
    </submittedName>
</protein>
<feature type="compositionally biased region" description="Gly residues" evidence="1">
    <location>
        <begin position="534"/>
        <end position="548"/>
    </location>
</feature>
<feature type="region of interest" description="Disordered" evidence="1">
    <location>
        <begin position="400"/>
        <end position="971"/>
    </location>
</feature>
<feature type="compositionally biased region" description="Polar residues" evidence="1">
    <location>
        <begin position="760"/>
        <end position="778"/>
    </location>
</feature>
<feature type="region of interest" description="Disordered" evidence="1">
    <location>
        <begin position="1395"/>
        <end position="1414"/>
    </location>
</feature>
<feature type="compositionally biased region" description="Polar residues" evidence="1">
    <location>
        <begin position="71"/>
        <end position="88"/>
    </location>
</feature>
<feature type="compositionally biased region" description="Pro residues" evidence="1">
    <location>
        <begin position="478"/>
        <end position="487"/>
    </location>
</feature>
<dbReference type="PANTHER" id="PTHR45725">
    <property type="entry name" value="FORMIN HOMOLOGY 2 FAMILY MEMBER"/>
    <property type="match status" value="1"/>
</dbReference>
<feature type="compositionally biased region" description="Basic residues" evidence="1">
    <location>
        <begin position="922"/>
        <end position="931"/>
    </location>
</feature>
<feature type="compositionally biased region" description="Polar residues" evidence="1">
    <location>
        <begin position="284"/>
        <end position="297"/>
    </location>
</feature>
<feature type="compositionally biased region" description="Low complexity" evidence="1">
    <location>
        <begin position="725"/>
        <end position="748"/>
    </location>
</feature>
<feature type="compositionally biased region" description="Low complexity" evidence="1">
    <location>
        <begin position="130"/>
        <end position="143"/>
    </location>
</feature>
<dbReference type="KEGG" id="lmi:LMXM_05_0700"/>
<feature type="compositionally biased region" description="Low complexity" evidence="1">
    <location>
        <begin position="781"/>
        <end position="803"/>
    </location>
</feature>
<dbReference type="OMA" id="VGIPWRY"/>
<feature type="region of interest" description="Disordered" evidence="1">
    <location>
        <begin position="58"/>
        <end position="386"/>
    </location>
</feature>